<dbReference type="GO" id="GO:0006779">
    <property type="term" value="P:porphyrin-containing compound biosynthetic process"/>
    <property type="evidence" value="ECO:0007669"/>
    <property type="project" value="InterPro"/>
</dbReference>
<evidence type="ECO:0000256" key="6">
    <source>
        <dbReference type="ARBA" id="ARBA00022723"/>
    </source>
</evidence>
<dbReference type="SMART" id="SM00729">
    <property type="entry name" value="Elp3"/>
    <property type="match status" value="1"/>
</dbReference>
<dbReference type="InterPro" id="IPR004559">
    <property type="entry name" value="HemW-like"/>
</dbReference>
<dbReference type="SFLD" id="SFLDF00288">
    <property type="entry name" value="HemN-like__clustered_with_nucl"/>
    <property type="match status" value="1"/>
</dbReference>
<dbReference type="Proteomes" id="UP000676169">
    <property type="component" value="Chromosome"/>
</dbReference>
<evidence type="ECO:0000256" key="10">
    <source>
        <dbReference type="RuleBase" id="RU364116"/>
    </source>
</evidence>
<evidence type="ECO:0000256" key="8">
    <source>
        <dbReference type="ARBA" id="ARBA00023014"/>
    </source>
</evidence>
<dbReference type="AlphaFoldDB" id="A0A975J3H1"/>
<sequence>MRFPRGDFPHRFRLLTYLHIPFCHRVCPYCSFYKHTPGSTPIGAFVDALAKEAAYRLPPLNTQPRTLYLGGGTPSMLSPTHLERLFGALREQLDFAALDEITMEANPATFDLTKARLFRELGVTRVSLGIQSFTPHVLQTLGREHDPEQAAEAVAILREAGMPSVNIDLMFSIPGQSIDDWRETLERTISLNPDHVSAYNLTYEEDTAFFESLKRGEMNADEDRDASFYHLAHRLLTSSGYDHYETSNYARPGHHSSHNRGYWQGEDYIGLGPSAVSTIERVRSQNVADTARYVEMVNGIGHAITGSEAIDPEAWRIERIALGLRTREGIPLDRVDSRAETLQSLVDAGYAVIQDGRLVLTEEGSALVDPIAGELV</sequence>
<dbReference type="GO" id="GO:0004109">
    <property type="term" value="F:coproporphyrinogen oxidase activity"/>
    <property type="evidence" value="ECO:0007669"/>
    <property type="project" value="InterPro"/>
</dbReference>
<gene>
    <name evidence="12" type="primary">hemW</name>
    <name evidence="12" type="ORF">KBB96_12530</name>
</gene>
<evidence type="ECO:0000256" key="5">
    <source>
        <dbReference type="ARBA" id="ARBA00022691"/>
    </source>
</evidence>
<dbReference type="KEGG" id="lamb:KBB96_12530"/>
<proteinExistence type="inferred from homology"/>
<dbReference type="InterPro" id="IPR058240">
    <property type="entry name" value="rSAM_sf"/>
</dbReference>
<evidence type="ECO:0000256" key="2">
    <source>
        <dbReference type="ARBA" id="ARBA00006100"/>
    </source>
</evidence>
<dbReference type="GO" id="GO:0051539">
    <property type="term" value="F:4 iron, 4 sulfur cluster binding"/>
    <property type="evidence" value="ECO:0007669"/>
    <property type="project" value="UniProtKB-UniRule"/>
</dbReference>
<evidence type="ECO:0000313" key="13">
    <source>
        <dbReference type="Proteomes" id="UP000676169"/>
    </source>
</evidence>
<dbReference type="InterPro" id="IPR007197">
    <property type="entry name" value="rSAM"/>
</dbReference>
<reference evidence="12" key="1">
    <citation type="submission" date="2021-04" db="EMBL/GenBank/DDBJ databases">
        <title>Luteolibacter sp. 32A isolated from the skin of an Anderson's salamander (Ambystoma andersonii).</title>
        <authorList>
            <person name="Spergser J."/>
            <person name="Busse H.-J."/>
        </authorList>
    </citation>
    <scope>NUCLEOTIDE SEQUENCE</scope>
    <source>
        <strain evidence="12">32A</strain>
    </source>
</reference>
<dbReference type="GO" id="GO:0005737">
    <property type="term" value="C:cytoplasm"/>
    <property type="evidence" value="ECO:0007669"/>
    <property type="project" value="UniProtKB-SubCell"/>
</dbReference>
<comment type="subcellular location">
    <subcellularLocation>
        <location evidence="10">Cytoplasm</location>
    </subcellularLocation>
</comment>
<evidence type="ECO:0000259" key="11">
    <source>
        <dbReference type="PROSITE" id="PS51918"/>
    </source>
</evidence>
<dbReference type="SFLD" id="SFLDG01065">
    <property type="entry name" value="anaerobic_coproporphyrinogen-I"/>
    <property type="match status" value="1"/>
</dbReference>
<dbReference type="InterPro" id="IPR006638">
    <property type="entry name" value="Elp3/MiaA/NifB-like_rSAM"/>
</dbReference>
<keyword evidence="5 10" id="KW-0949">S-adenosyl-L-methionine</keyword>
<keyword evidence="13" id="KW-1185">Reference proteome</keyword>
<evidence type="ECO:0000256" key="4">
    <source>
        <dbReference type="ARBA" id="ARBA00022617"/>
    </source>
</evidence>
<evidence type="ECO:0000313" key="12">
    <source>
        <dbReference type="EMBL" id="QUE53311.1"/>
    </source>
</evidence>
<accession>A0A975J3H1</accession>
<evidence type="ECO:0000256" key="7">
    <source>
        <dbReference type="ARBA" id="ARBA00023004"/>
    </source>
</evidence>
<dbReference type="Pfam" id="PF04055">
    <property type="entry name" value="Radical_SAM"/>
    <property type="match status" value="1"/>
</dbReference>
<dbReference type="GO" id="GO:0046872">
    <property type="term" value="F:metal ion binding"/>
    <property type="evidence" value="ECO:0007669"/>
    <property type="project" value="UniProtKB-UniRule"/>
</dbReference>
<dbReference type="EMBL" id="CP073100">
    <property type="protein sequence ID" value="QUE53311.1"/>
    <property type="molecule type" value="Genomic_DNA"/>
</dbReference>
<dbReference type="InterPro" id="IPR013785">
    <property type="entry name" value="Aldolase_TIM"/>
</dbReference>
<dbReference type="PANTHER" id="PTHR13932:SF5">
    <property type="entry name" value="RADICAL S-ADENOSYL METHIONINE DOMAIN-CONTAINING PROTEIN 1, MITOCHONDRIAL"/>
    <property type="match status" value="1"/>
</dbReference>
<keyword evidence="10" id="KW-0004">4Fe-4S</keyword>
<feature type="domain" description="Radical SAM core" evidence="11">
    <location>
        <begin position="8"/>
        <end position="242"/>
    </location>
</feature>
<keyword evidence="10" id="KW-0963">Cytoplasm</keyword>
<dbReference type="SUPFAM" id="SSF102114">
    <property type="entry name" value="Radical SAM enzymes"/>
    <property type="match status" value="1"/>
</dbReference>
<keyword evidence="6 10" id="KW-0479">Metal-binding</keyword>
<dbReference type="NCBIfam" id="TIGR00539">
    <property type="entry name" value="hemN_rel"/>
    <property type="match status" value="1"/>
</dbReference>
<dbReference type="SFLD" id="SFLDF00562">
    <property type="entry name" value="HemN-like__clustered_with_heat"/>
    <property type="match status" value="1"/>
</dbReference>
<comment type="function">
    <text evidence="10">Probably acts as a heme chaperone, transferring heme to an unknown acceptor. Binds one molecule of heme per monomer, possibly covalently. Binds 1 [4Fe-4S] cluster. The cluster is coordinated with 3 cysteines and an exchangeable S-adenosyl-L-methionine.</text>
</comment>
<keyword evidence="7 10" id="KW-0408">Iron</keyword>
<dbReference type="SFLD" id="SFLDS00029">
    <property type="entry name" value="Radical_SAM"/>
    <property type="match status" value="1"/>
</dbReference>
<evidence type="ECO:0000256" key="3">
    <source>
        <dbReference type="ARBA" id="ARBA00017228"/>
    </source>
</evidence>
<organism evidence="12 13">
    <name type="scientific">Luteolibacter ambystomatis</name>
    <dbReference type="NCBI Taxonomy" id="2824561"/>
    <lineage>
        <taxon>Bacteria</taxon>
        <taxon>Pseudomonadati</taxon>
        <taxon>Verrucomicrobiota</taxon>
        <taxon>Verrucomicrobiia</taxon>
        <taxon>Verrucomicrobiales</taxon>
        <taxon>Verrucomicrobiaceae</taxon>
        <taxon>Luteolibacter</taxon>
    </lineage>
</organism>
<comment type="cofactor">
    <cofactor evidence="1">
        <name>[4Fe-4S] cluster</name>
        <dbReference type="ChEBI" id="CHEBI:49883"/>
    </cofactor>
</comment>
<keyword evidence="4 10" id="KW-0349">Heme</keyword>
<name>A0A975J3H1_9BACT</name>
<evidence type="ECO:0000256" key="1">
    <source>
        <dbReference type="ARBA" id="ARBA00001966"/>
    </source>
</evidence>
<dbReference type="CDD" id="cd01335">
    <property type="entry name" value="Radical_SAM"/>
    <property type="match status" value="1"/>
</dbReference>
<evidence type="ECO:0000256" key="9">
    <source>
        <dbReference type="ARBA" id="ARBA00023186"/>
    </source>
</evidence>
<dbReference type="PANTHER" id="PTHR13932">
    <property type="entry name" value="COPROPORPHYRINIGEN III OXIDASE"/>
    <property type="match status" value="1"/>
</dbReference>
<keyword evidence="9 10" id="KW-0143">Chaperone</keyword>
<keyword evidence="8 10" id="KW-0411">Iron-sulfur</keyword>
<comment type="similarity">
    <text evidence="2">Belongs to the anaerobic coproporphyrinogen-III oxidase family. HemW subfamily.</text>
</comment>
<protein>
    <recommendedName>
        <fullName evidence="3 10">Heme chaperone HemW</fullName>
    </recommendedName>
</protein>
<dbReference type="Gene3D" id="3.20.20.70">
    <property type="entry name" value="Aldolase class I"/>
    <property type="match status" value="1"/>
</dbReference>
<dbReference type="PROSITE" id="PS51918">
    <property type="entry name" value="RADICAL_SAM"/>
    <property type="match status" value="1"/>
</dbReference>
<dbReference type="InterPro" id="IPR034505">
    <property type="entry name" value="Coproporphyrinogen-III_oxidase"/>
</dbReference>